<keyword evidence="2" id="KW-1185">Reference proteome</keyword>
<name>A0ACB5R647_9BURK</name>
<accession>A0ACB5R647</accession>
<evidence type="ECO:0000313" key="1">
    <source>
        <dbReference type="EMBL" id="GJH22504.1"/>
    </source>
</evidence>
<gene>
    <name evidence="1" type="ORF">CBA19CS22_38200</name>
</gene>
<organism evidence="1 2">
    <name type="scientific">Caballeronia novacaledonica</name>
    <dbReference type="NCBI Taxonomy" id="1544861"/>
    <lineage>
        <taxon>Bacteria</taxon>
        <taxon>Pseudomonadati</taxon>
        <taxon>Pseudomonadota</taxon>
        <taxon>Betaproteobacteria</taxon>
        <taxon>Burkholderiales</taxon>
        <taxon>Burkholderiaceae</taxon>
        <taxon>Caballeronia</taxon>
    </lineage>
</organism>
<comment type="caution">
    <text evidence="1">The sequence shown here is derived from an EMBL/GenBank/DDBJ whole genome shotgun (WGS) entry which is preliminary data.</text>
</comment>
<evidence type="ECO:0000313" key="2">
    <source>
        <dbReference type="Proteomes" id="UP001055013"/>
    </source>
</evidence>
<proteinExistence type="predicted"/>
<reference evidence="1" key="1">
    <citation type="submission" date="2021-09" db="EMBL/GenBank/DDBJ databases">
        <title>Isolation and characterization of 3-chlorobenzoate degrading bacteria from soils in Shizuoka.</title>
        <authorList>
            <person name="Ifat A."/>
            <person name="Ogawa N."/>
            <person name="Kimbara K."/>
            <person name="Moriuchi R."/>
            <person name="Dohra H."/>
            <person name="Shintani M."/>
        </authorList>
    </citation>
    <scope>NUCLEOTIDE SEQUENCE</scope>
    <source>
        <strain evidence="1">19CS2-2</strain>
    </source>
</reference>
<protein>
    <submittedName>
        <fullName evidence="1">Oxidoreductase</fullName>
    </submittedName>
</protein>
<dbReference type="Proteomes" id="UP001055013">
    <property type="component" value="Unassembled WGS sequence"/>
</dbReference>
<sequence length="330" mass="35513">MELQSISANSLLHVKVAAKVWLTDDIASYELSTLSGDALPAFEAGAHIDLHVPNGPVRQYSLYDLPGEHARYRIAVLRDPDSRGGSVKLLEDVHAGDTLTISAPRNHFALHSATNDCSILFAGGIGITPILCMAQQLSSERRPFELHYCGRTLSGMAFVDRLQETGVGDESNVQVHVDDGAPKQQLDARTAIGAPSDDKHLYVCGPGGFMDHILATARALGWDEEHLHREYFAATSSASSDDEAFEIEVVSSGEIVKVAAGQSAAHALLDAGFDVSLSCEQGVCGTCMTKVLSGTPDHRDLYLTDDERAGNDVFMPCCSRSKTSRLMLDL</sequence>
<dbReference type="EMBL" id="BPUR01000042">
    <property type="protein sequence ID" value="GJH22504.1"/>
    <property type="molecule type" value="Genomic_DNA"/>
</dbReference>